<evidence type="ECO:0000313" key="1">
    <source>
        <dbReference type="EMBL" id="TWI76917.1"/>
    </source>
</evidence>
<keyword evidence="2" id="KW-1185">Reference proteome</keyword>
<dbReference type="EMBL" id="VLLC01000002">
    <property type="protein sequence ID" value="TWI76917.1"/>
    <property type="molecule type" value="Genomic_DNA"/>
</dbReference>
<evidence type="ECO:0000313" key="2">
    <source>
        <dbReference type="Proteomes" id="UP000318307"/>
    </source>
</evidence>
<proteinExistence type="predicted"/>
<sequence length="192" mass="21492">MRCKNKSDYYPDSAKARWSDCCQAYGAGFILCVVILDTWGSLETILQGQAPVPALVLGNHGGLPLQKTHFRFRIGGLWKRLALFCVGAPFITGAKLTCVKSGHIIYIIKACMAERQCESEKSVAPLAFLMHCMIKKQNLYTFRKRRQAKAVYTLKTPRSSAILFLRKKCPGRQLFSPSARQTVSMAFTVHSL</sequence>
<protein>
    <submittedName>
        <fullName evidence="1">Uncharacterized protein</fullName>
    </submittedName>
</protein>
<dbReference type="Proteomes" id="UP000318307">
    <property type="component" value="Unassembled WGS sequence"/>
</dbReference>
<gene>
    <name evidence="1" type="ORF">LZ24_00539</name>
</gene>
<name>A0A562S6F0_9BACT</name>
<organism evidence="1 2">
    <name type="scientific">Desulfobotulus alkaliphilus</name>
    <dbReference type="NCBI Taxonomy" id="622671"/>
    <lineage>
        <taxon>Bacteria</taxon>
        <taxon>Pseudomonadati</taxon>
        <taxon>Thermodesulfobacteriota</taxon>
        <taxon>Desulfobacteria</taxon>
        <taxon>Desulfobacterales</taxon>
        <taxon>Desulfobacteraceae</taxon>
        <taxon>Desulfobotulus</taxon>
    </lineage>
</organism>
<dbReference type="AlphaFoldDB" id="A0A562S6F0"/>
<comment type="caution">
    <text evidence="1">The sequence shown here is derived from an EMBL/GenBank/DDBJ whole genome shotgun (WGS) entry which is preliminary data.</text>
</comment>
<accession>A0A562S6F0</accession>
<reference evidence="1 2" key="1">
    <citation type="submission" date="2019-07" db="EMBL/GenBank/DDBJ databases">
        <title>Genome sequencing of 100 strains of the haloalkaliphilic chemolithoautotrophic sulfur-oxidizing bacterium Thioalkalivibrio.</title>
        <authorList>
            <person name="Muyzer G."/>
        </authorList>
    </citation>
    <scope>NUCLEOTIDE SEQUENCE [LARGE SCALE GENOMIC DNA]</scope>
    <source>
        <strain evidence="1 2">ASO4-4</strain>
    </source>
</reference>